<keyword evidence="2" id="KW-1185">Reference proteome</keyword>
<proteinExistence type="predicted"/>
<protein>
    <submittedName>
        <fullName evidence="1">Uncharacterized protein</fullName>
    </submittedName>
</protein>
<evidence type="ECO:0000313" key="2">
    <source>
        <dbReference type="Proteomes" id="UP001549207"/>
    </source>
</evidence>
<sequence length="337" mass="36772">MDVPPGLIDSAAVLRTGSGTDRIHREFRAGKLVRIRRGFYVPTNDWVAAQPSHRFAWSTVAITRSINGAVLTGQTAALASGLPTLGTPAFVELATTQPGRSGARKSSLQVLGEDSTALEARKIRSYPLRYCLRSGMEPVRHGEFLCVGLAQVTADIMASAALSEALVVADGAARRLSGQWTIAPGSGLMSVPEVAAAISAQPNEAARQRAEFVASLASPLPESVGESYSRAAFEFLGFEQPVLQQVFNDRNGFIGRSDFWWPRQRVVGEFDGKAKYVDPAMRGGISADEAVYREKLREDRIRALGYTFVRWAWSDVQSPDRLKRKLLAAGLRPRQKR</sequence>
<evidence type="ECO:0000313" key="1">
    <source>
        <dbReference type="EMBL" id="MET3773402.1"/>
    </source>
</evidence>
<dbReference type="EMBL" id="JBEPNJ010000014">
    <property type="protein sequence ID" value="MET3773402.1"/>
    <property type="molecule type" value="Genomic_DNA"/>
</dbReference>
<comment type="caution">
    <text evidence="1">The sequence shown here is derived from an EMBL/GenBank/DDBJ whole genome shotgun (WGS) entry which is preliminary data.</text>
</comment>
<gene>
    <name evidence="1" type="ORF">ABIC98_003066</name>
</gene>
<name>A0ACC6TI15_9MICC</name>
<dbReference type="Proteomes" id="UP001549207">
    <property type="component" value="Unassembled WGS sequence"/>
</dbReference>
<organism evidence="1 2">
    <name type="scientific">Arthrobacter nitrophenolicus</name>
    <dbReference type="NCBI Taxonomy" id="683150"/>
    <lineage>
        <taxon>Bacteria</taxon>
        <taxon>Bacillati</taxon>
        <taxon>Actinomycetota</taxon>
        <taxon>Actinomycetes</taxon>
        <taxon>Micrococcales</taxon>
        <taxon>Micrococcaceae</taxon>
        <taxon>Arthrobacter</taxon>
    </lineage>
</organism>
<reference evidence="1" key="1">
    <citation type="submission" date="2024-06" db="EMBL/GenBank/DDBJ databases">
        <title>Genomic Encyclopedia of Type Strains, Phase IV (KMG-IV): sequencing the most valuable type-strain genomes for metagenomic binning, comparative biology and taxonomic classification.</title>
        <authorList>
            <person name="Goeker M."/>
        </authorList>
    </citation>
    <scope>NUCLEOTIDE SEQUENCE</scope>
    <source>
        <strain evidence="1">SJCon</strain>
    </source>
</reference>
<accession>A0ACC6TI15</accession>